<keyword evidence="3" id="KW-0804">Transcription</keyword>
<comment type="caution">
    <text evidence="6">The sequence shown here is derived from an EMBL/GenBank/DDBJ whole genome shotgun (WGS) entry which is preliminary data.</text>
</comment>
<dbReference type="Pfam" id="PF00440">
    <property type="entry name" value="TetR_N"/>
    <property type="match status" value="1"/>
</dbReference>
<protein>
    <submittedName>
        <fullName evidence="6">AcrR family transcriptional regulator</fullName>
    </submittedName>
</protein>
<evidence type="ECO:0000256" key="4">
    <source>
        <dbReference type="PROSITE-ProRule" id="PRU00335"/>
    </source>
</evidence>
<dbReference type="Gene3D" id="1.10.357.10">
    <property type="entry name" value="Tetracycline Repressor, domain 2"/>
    <property type="match status" value="1"/>
</dbReference>
<keyword evidence="7" id="KW-1185">Reference proteome</keyword>
<dbReference type="Proteomes" id="UP000549971">
    <property type="component" value="Unassembled WGS sequence"/>
</dbReference>
<evidence type="ECO:0000313" key="6">
    <source>
        <dbReference type="EMBL" id="MBB5835704.1"/>
    </source>
</evidence>
<dbReference type="InterPro" id="IPR050109">
    <property type="entry name" value="HTH-type_TetR-like_transc_reg"/>
</dbReference>
<dbReference type="PRINTS" id="PR00455">
    <property type="entry name" value="HTHTETR"/>
</dbReference>
<sequence length="181" mass="19576">MSSRLSVDDWAAAALGALSEGGLPAIAVEPIAVRLGATKGSFYWHFRDRRALIEAALARWEQETEVTIAKLDEVADPVARMRTLLEEAMADPADAAVSFRLISAVDDPTVAGTARRVTERRIAYMQSAVEQLGLPPDLARRRVLAGYGAYLGTAALRRIGAVNDSDDFIDQLVADLTRPPD</sequence>
<gene>
    <name evidence="6" type="ORF">HDA39_002438</name>
</gene>
<dbReference type="GO" id="GO:0000976">
    <property type="term" value="F:transcription cis-regulatory region binding"/>
    <property type="evidence" value="ECO:0007669"/>
    <property type="project" value="TreeGrafter"/>
</dbReference>
<accession>A0A7W9J5D3</accession>
<evidence type="ECO:0000256" key="3">
    <source>
        <dbReference type="ARBA" id="ARBA00023163"/>
    </source>
</evidence>
<feature type="DNA-binding region" description="H-T-H motif" evidence="4">
    <location>
        <begin position="27"/>
        <end position="46"/>
    </location>
</feature>
<dbReference type="PANTHER" id="PTHR30055:SF234">
    <property type="entry name" value="HTH-TYPE TRANSCRIPTIONAL REGULATOR BETI"/>
    <property type="match status" value="1"/>
</dbReference>
<dbReference type="InterPro" id="IPR001647">
    <property type="entry name" value="HTH_TetR"/>
</dbReference>
<organism evidence="6 7">
    <name type="scientific">Kribbella italica</name>
    <dbReference type="NCBI Taxonomy" id="1540520"/>
    <lineage>
        <taxon>Bacteria</taxon>
        <taxon>Bacillati</taxon>
        <taxon>Actinomycetota</taxon>
        <taxon>Actinomycetes</taxon>
        <taxon>Propionibacteriales</taxon>
        <taxon>Kribbellaceae</taxon>
        <taxon>Kribbella</taxon>
    </lineage>
</organism>
<dbReference type="EMBL" id="JACHMY010000001">
    <property type="protein sequence ID" value="MBB5835704.1"/>
    <property type="molecule type" value="Genomic_DNA"/>
</dbReference>
<dbReference type="AlphaFoldDB" id="A0A7W9J5D3"/>
<dbReference type="PANTHER" id="PTHR30055">
    <property type="entry name" value="HTH-TYPE TRANSCRIPTIONAL REGULATOR RUTR"/>
    <property type="match status" value="1"/>
</dbReference>
<dbReference type="RefSeq" id="WP_184795318.1">
    <property type="nucleotide sequence ID" value="NZ_JACHMY010000001.1"/>
</dbReference>
<dbReference type="PROSITE" id="PS50977">
    <property type="entry name" value="HTH_TETR_2"/>
    <property type="match status" value="1"/>
</dbReference>
<evidence type="ECO:0000259" key="5">
    <source>
        <dbReference type="PROSITE" id="PS50977"/>
    </source>
</evidence>
<name>A0A7W9J5D3_9ACTN</name>
<keyword evidence="2 4" id="KW-0238">DNA-binding</keyword>
<dbReference type="GO" id="GO:0003700">
    <property type="term" value="F:DNA-binding transcription factor activity"/>
    <property type="evidence" value="ECO:0007669"/>
    <property type="project" value="TreeGrafter"/>
</dbReference>
<dbReference type="SUPFAM" id="SSF46689">
    <property type="entry name" value="Homeodomain-like"/>
    <property type="match status" value="1"/>
</dbReference>
<evidence type="ECO:0000256" key="2">
    <source>
        <dbReference type="ARBA" id="ARBA00023125"/>
    </source>
</evidence>
<proteinExistence type="predicted"/>
<evidence type="ECO:0000256" key="1">
    <source>
        <dbReference type="ARBA" id="ARBA00023015"/>
    </source>
</evidence>
<feature type="domain" description="HTH tetR-type" evidence="5">
    <location>
        <begin position="4"/>
        <end position="64"/>
    </location>
</feature>
<reference evidence="6 7" key="1">
    <citation type="submission" date="2020-08" db="EMBL/GenBank/DDBJ databases">
        <title>Sequencing the genomes of 1000 actinobacteria strains.</title>
        <authorList>
            <person name="Klenk H.-P."/>
        </authorList>
    </citation>
    <scope>NUCLEOTIDE SEQUENCE [LARGE SCALE GENOMIC DNA]</scope>
    <source>
        <strain evidence="6 7">DSM 28967</strain>
    </source>
</reference>
<dbReference type="InterPro" id="IPR009057">
    <property type="entry name" value="Homeodomain-like_sf"/>
</dbReference>
<keyword evidence="1" id="KW-0805">Transcription regulation</keyword>
<evidence type="ECO:0000313" key="7">
    <source>
        <dbReference type="Proteomes" id="UP000549971"/>
    </source>
</evidence>